<dbReference type="GO" id="GO:0003676">
    <property type="term" value="F:nucleic acid binding"/>
    <property type="evidence" value="ECO:0007669"/>
    <property type="project" value="InterPro"/>
</dbReference>
<reference evidence="9" key="1">
    <citation type="journal article" date="2014" name="Int. J. Syst. Evol. Microbiol.">
        <title>Complete genome sequence of Corynebacterium casei LMG S-19264T (=DSM 44701T), isolated from a smear-ripened cheese.</title>
        <authorList>
            <consortium name="US DOE Joint Genome Institute (JGI-PGF)"/>
            <person name="Walter F."/>
            <person name="Albersmeier A."/>
            <person name="Kalinowski J."/>
            <person name="Ruckert C."/>
        </authorList>
    </citation>
    <scope>NUCLEOTIDE SEQUENCE</scope>
    <source>
        <strain evidence="9">KCTC 32513</strain>
    </source>
</reference>
<dbReference type="SUPFAM" id="SSF64182">
    <property type="entry name" value="DHH phosphoesterases"/>
    <property type="match status" value="1"/>
</dbReference>
<dbReference type="InterPro" id="IPR038763">
    <property type="entry name" value="DHH_sf"/>
</dbReference>
<name>A0A8J3CQA9_9PROT</name>
<evidence type="ECO:0000256" key="1">
    <source>
        <dbReference type="ARBA" id="ARBA00005915"/>
    </source>
</evidence>
<feature type="domain" description="RecJ OB" evidence="8">
    <location>
        <begin position="475"/>
        <end position="584"/>
    </location>
</feature>
<keyword evidence="3" id="KW-0540">Nuclease</keyword>
<evidence type="ECO:0000256" key="3">
    <source>
        <dbReference type="ARBA" id="ARBA00022722"/>
    </source>
</evidence>
<dbReference type="EMBL" id="BMZH01000001">
    <property type="protein sequence ID" value="GHA83871.1"/>
    <property type="molecule type" value="Genomic_DNA"/>
</dbReference>
<dbReference type="PANTHER" id="PTHR30255:SF2">
    <property type="entry name" value="SINGLE-STRANDED-DNA-SPECIFIC EXONUCLEASE RECJ"/>
    <property type="match status" value="1"/>
</dbReference>
<dbReference type="GO" id="GO:0008409">
    <property type="term" value="F:5'-3' exonuclease activity"/>
    <property type="evidence" value="ECO:0007669"/>
    <property type="project" value="InterPro"/>
</dbReference>
<feature type="domain" description="DHHA1" evidence="7">
    <location>
        <begin position="366"/>
        <end position="460"/>
    </location>
</feature>
<dbReference type="PANTHER" id="PTHR30255">
    <property type="entry name" value="SINGLE-STRANDED-DNA-SPECIFIC EXONUCLEASE RECJ"/>
    <property type="match status" value="1"/>
</dbReference>
<evidence type="ECO:0000259" key="6">
    <source>
        <dbReference type="Pfam" id="PF01368"/>
    </source>
</evidence>
<gene>
    <name evidence="9" type="primary">recJ</name>
    <name evidence="9" type="ORF">GCM10009069_03990</name>
</gene>
<dbReference type="Gene3D" id="3.10.310.30">
    <property type="match status" value="1"/>
</dbReference>
<reference evidence="9" key="2">
    <citation type="submission" date="2020-09" db="EMBL/GenBank/DDBJ databases">
        <authorList>
            <person name="Sun Q."/>
            <person name="Kim S."/>
        </authorList>
    </citation>
    <scope>NUCLEOTIDE SEQUENCE</scope>
    <source>
        <strain evidence="9">KCTC 32513</strain>
    </source>
</reference>
<dbReference type="AlphaFoldDB" id="A0A8J3CQA9"/>
<dbReference type="InterPro" id="IPR041122">
    <property type="entry name" value="RecJ_OB"/>
</dbReference>
<dbReference type="InterPro" id="IPR004610">
    <property type="entry name" value="RecJ"/>
</dbReference>
<evidence type="ECO:0000259" key="8">
    <source>
        <dbReference type="Pfam" id="PF17768"/>
    </source>
</evidence>
<dbReference type="GO" id="GO:0006281">
    <property type="term" value="P:DNA repair"/>
    <property type="evidence" value="ECO:0007669"/>
    <property type="project" value="InterPro"/>
</dbReference>
<dbReference type="InterPro" id="IPR051673">
    <property type="entry name" value="SSDNA_exonuclease_RecJ"/>
</dbReference>
<keyword evidence="4" id="KW-0378">Hydrolase</keyword>
<evidence type="ECO:0000313" key="10">
    <source>
        <dbReference type="Proteomes" id="UP000634004"/>
    </source>
</evidence>
<comment type="caution">
    <text evidence="9">The sequence shown here is derived from an EMBL/GenBank/DDBJ whole genome shotgun (WGS) entry which is preliminary data.</text>
</comment>
<dbReference type="InterPro" id="IPR001667">
    <property type="entry name" value="DDH_dom"/>
</dbReference>
<protein>
    <recommendedName>
        <fullName evidence="2">Single-stranded-DNA-specific exonuclease RecJ</fullName>
    </recommendedName>
</protein>
<dbReference type="Pfam" id="PF02272">
    <property type="entry name" value="DHHA1"/>
    <property type="match status" value="1"/>
</dbReference>
<feature type="domain" description="DDH" evidence="6">
    <location>
        <begin position="96"/>
        <end position="231"/>
    </location>
</feature>
<evidence type="ECO:0000256" key="4">
    <source>
        <dbReference type="ARBA" id="ARBA00022801"/>
    </source>
</evidence>
<proteinExistence type="inferred from homology"/>
<accession>A0A8J3CQA9</accession>
<dbReference type="Pfam" id="PF01368">
    <property type="entry name" value="DHH"/>
    <property type="match status" value="1"/>
</dbReference>
<keyword evidence="5 9" id="KW-0269">Exonuclease</keyword>
<evidence type="ECO:0000313" key="9">
    <source>
        <dbReference type="EMBL" id="GHA83871.1"/>
    </source>
</evidence>
<dbReference type="GO" id="GO:0006310">
    <property type="term" value="P:DNA recombination"/>
    <property type="evidence" value="ECO:0007669"/>
    <property type="project" value="InterPro"/>
</dbReference>
<sequence>MSETQTLTPALLGVEHSLLGRKWIARAADADVTAVQQTSGLDRVRSALLAGRGVPGADAARYLNPTLKTDLPDPSILTDMDKASRLILDGIEAGQKITLFSDYDVDGGTSAAQMIRWGRGLGYDFGLHVPDRLRDGYGPSRAAFEKLKGEGVDLVVTLDCGAAAHEALQGAAAINLPVIVIDHHLMDGLPPAEAIVNPNRPDDDSKLGHLAATGVTFMLVVALNRAAKQRGLRPTLDIRELLGLAGLGTVCDVVPMIGLNRTLVRQGMKVMDRQRIAGLNALAAVAKAAPPFTTYHSGFVLGPRINAGGRIGRSEMGAELLSTDDPAIATAHAYELDRLNRERRAMQDDMLRAATEQAERQDNRAIIIAAMDGWHPGVIGIVAGRLKDRFERPAIVIGIDEDGVGKGSGRSISGVDLGSAFNKAKKAGLLVSGGGHAMAGGLTVDGARVGELTEWLEDELSADVAASRAAPVSKVDLSLAPSAVDLALLDIIDSVGPYGPQNPAPIFAISDVRIAFAKALSGGHVRFSVEGRGGDRLSGILFRGDETDLGQALLDAGEKRVHLLGQIKRNHYQGRESADFHLRDMAWV</sequence>
<evidence type="ECO:0000259" key="7">
    <source>
        <dbReference type="Pfam" id="PF02272"/>
    </source>
</evidence>
<dbReference type="InterPro" id="IPR003156">
    <property type="entry name" value="DHHA1_dom"/>
</dbReference>
<evidence type="ECO:0000256" key="2">
    <source>
        <dbReference type="ARBA" id="ARBA00019841"/>
    </source>
</evidence>
<dbReference type="RefSeq" id="WP_189494865.1">
    <property type="nucleotide sequence ID" value="NZ_BMZH01000001.1"/>
</dbReference>
<dbReference type="Gene3D" id="3.90.1640.30">
    <property type="match status" value="1"/>
</dbReference>
<dbReference type="Proteomes" id="UP000634004">
    <property type="component" value="Unassembled WGS sequence"/>
</dbReference>
<keyword evidence="10" id="KW-1185">Reference proteome</keyword>
<comment type="similarity">
    <text evidence="1">Belongs to the RecJ family.</text>
</comment>
<dbReference type="NCBIfam" id="TIGR00644">
    <property type="entry name" value="recJ"/>
    <property type="match status" value="1"/>
</dbReference>
<dbReference type="Pfam" id="PF17768">
    <property type="entry name" value="RecJ_OB"/>
    <property type="match status" value="1"/>
</dbReference>
<evidence type="ECO:0000256" key="5">
    <source>
        <dbReference type="ARBA" id="ARBA00022839"/>
    </source>
</evidence>
<organism evidence="9 10">
    <name type="scientific">Algimonas arctica</name>
    <dbReference type="NCBI Taxonomy" id="1479486"/>
    <lineage>
        <taxon>Bacteria</taxon>
        <taxon>Pseudomonadati</taxon>
        <taxon>Pseudomonadota</taxon>
        <taxon>Alphaproteobacteria</taxon>
        <taxon>Maricaulales</taxon>
        <taxon>Robiginitomaculaceae</taxon>
        <taxon>Algimonas</taxon>
    </lineage>
</organism>